<evidence type="ECO:0000256" key="1">
    <source>
        <dbReference type="ARBA" id="ARBA00022552"/>
    </source>
</evidence>
<comment type="subcellular location">
    <subcellularLocation>
        <location evidence="6">Cytoplasm</location>
    </subcellularLocation>
</comment>
<protein>
    <recommendedName>
        <fullName evidence="6">Ribosomal RNA large subunit methyltransferase H</fullName>
        <ecNumber evidence="6">2.1.1.177</ecNumber>
    </recommendedName>
    <alternativeName>
        <fullName evidence="6">23S rRNA (pseudouridine1915-N3)-methyltransferase</fullName>
    </alternativeName>
    <alternativeName>
        <fullName evidence="6">23S rRNA m3Psi1915 methyltransferase</fullName>
    </alternativeName>
    <alternativeName>
        <fullName evidence="6">rRNA (pseudouridine-N3-)-methyltransferase RlmH</fullName>
    </alternativeName>
</protein>
<evidence type="ECO:0000256" key="4">
    <source>
        <dbReference type="ARBA" id="ARBA00022691"/>
    </source>
</evidence>
<evidence type="ECO:0000256" key="5">
    <source>
        <dbReference type="ARBA" id="ARBA00038303"/>
    </source>
</evidence>
<sequence length="159" mass="17799">MHIQIVAVGKLKEKYLVQGIAEYAKRLGAYAKLDIVEVPDEQAPESMSAADEERVKTKEGERILAKIKDGSHVIVMAIDGQMWTSEQLSSHIADLGTYGKSHVTFIIGGSNGLSADVMRRADTKISFGRITYPHQLIRLILVEQVYRAFKIMRGEPYHK</sequence>
<keyword evidence="8" id="KW-1185">Reference proteome</keyword>
<dbReference type="PIRSF" id="PIRSF004505">
    <property type="entry name" value="MT_bac"/>
    <property type="match status" value="1"/>
</dbReference>
<dbReference type="InterPro" id="IPR003742">
    <property type="entry name" value="RlmH-like"/>
</dbReference>
<dbReference type="GO" id="GO:0070038">
    <property type="term" value="F:rRNA (pseudouridine-N3-)-methyltransferase activity"/>
    <property type="evidence" value="ECO:0007669"/>
    <property type="project" value="UniProtKB-UniRule"/>
</dbReference>
<keyword evidence="4 6" id="KW-0949">S-adenosyl-L-methionine</keyword>
<evidence type="ECO:0000256" key="3">
    <source>
        <dbReference type="ARBA" id="ARBA00022679"/>
    </source>
</evidence>
<dbReference type="RefSeq" id="WP_138197712.1">
    <property type="nucleotide sequence ID" value="NZ_VCIW01000027.1"/>
</dbReference>
<keyword evidence="3 6" id="KW-0808">Transferase</keyword>
<comment type="subunit">
    <text evidence="6">Homodimer.</text>
</comment>
<dbReference type="InterPro" id="IPR029026">
    <property type="entry name" value="tRNA_m1G_MTases_N"/>
</dbReference>
<dbReference type="CDD" id="cd18081">
    <property type="entry name" value="RlmH-like"/>
    <property type="match status" value="1"/>
</dbReference>
<dbReference type="NCBIfam" id="TIGR00246">
    <property type="entry name" value="tRNA_RlmH_YbeA"/>
    <property type="match status" value="1"/>
</dbReference>
<dbReference type="HAMAP" id="MF_00658">
    <property type="entry name" value="23SrRNA_methyltr_H"/>
    <property type="match status" value="1"/>
</dbReference>
<dbReference type="InterPro" id="IPR029028">
    <property type="entry name" value="Alpha/beta_knot_MTases"/>
</dbReference>
<keyword evidence="1 6" id="KW-0698">rRNA processing</keyword>
<comment type="caution">
    <text evidence="7">The sequence shown here is derived from an EMBL/GenBank/DDBJ whole genome shotgun (WGS) entry which is preliminary data.</text>
</comment>
<evidence type="ECO:0000256" key="2">
    <source>
        <dbReference type="ARBA" id="ARBA00022603"/>
    </source>
</evidence>
<reference evidence="7 8" key="1">
    <citation type="submission" date="2019-05" db="EMBL/GenBank/DDBJ databases">
        <authorList>
            <person name="Narsing Rao M.P."/>
            <person name="Li W.J."/>
        </authorList>
    </citation>
    <scope>NUCLEOTIDE SEQUENCE [LARGE SCALE GENOMIC DNA]</scope>
    <source>
        <strain evidence="7 8">SYSU_K30003</strain>
    </source>
</reference>
<proteinExistence type="inferred from homology"/>
<dbReference type="PANTHER" id="PTHR33603">
    <property type="entry name" value="METHYLTRANSFERASE"/>
    <property type="match status" value="1"/>
</dbReference>
<dbReference type="PANTHER" id="PTHR33603:SF1">
    <property type="entry name" value="RIBOSOMAL RNA LARGE SUBUNIT METHYLTRANSFERASE H"/>
    <property type="match status" value="1"/>
</dbReference>
<dbReference type="AlphaFoldDB" id="A0A5R9FXX6"/>
<evidence type="ECO:0000313" key="8">
    <source>
        <dbReference type="Proteomes" id="UP000309676"/>
    </source>
</evidence>
<comment type="caution">
    <text evidence="6">Lacks conserved residue(s) required for the propagation of feature annotation.</text>
</comment>
<dbReference type="SUPFAM" id="SSF75217">
    <property type="entry name" value="alpha/beta knot"/>
    <property type="match status" value="1"/>
</dbReference>
<dbReference type="EMBL" id="VCIW01000027">
    <property type="protein sequence ID" value="TLS48902.1"/>
    <property type="molecule type" value="Genomic_DNA"/>
</dbReference>
<dbReference type="Proteomes" id="UP000309676">
    <property type="component" value="Unassembled WGS sequence"/>
</dbReference>
<accession>A0A5R9FXX6</accession>
<evidence type="ECO:0000313" key="7">
    <source>
        <dbReference type="EMBL" id="TLS48902.1"/>
    </source>
</evidence>
<keyword evidence="2 6" id="KW-0489">Methyltransferase</keyword>
<feature type="binding site" evidence="6">
    <location>
        <position position="108"/>
    </location>
    <ligand>
        <name>S-adenosyl-L-methionine</name>
        <dbReference type="ChEBI" id="CHEBI:59789"/>
    </ligand>
</feature>
<feature type="binding site" evidence="6">
    <location>
        <begin position="127"/>
        <end position="132"/>
    </location>
    <ligand>
        <name>S-adenosyl-L-methionine</name>
        <dbReference type="ChEBI" id="CHEBI:59789"/>
    </ligand>
</feature>
<comment type="catalytic activity">
    <reaction evidence="6">
        <text>pseudouridine(1915) in 23S rRNA + S-adenosyl-L-methionine = N(3)-methylpseudouridine(1915) in 23S rRNA + S-adenosyl-L-homocysteine + H(+)</text>
        <dbReference type="Rhea" id="RHEA:42752"/>
        <dbReference type="Rhea" id="RHEA-COMP:10221"/>
        <dbReference type="Rhea" id="RHEA-COMP:10222"/>
        <dbReference type="ChEBI" id="CHEBI:15378"/>
        <dbReference type="ChEBI" id="CHEBI:57856"/>
        <dbReference type="ChEBI" id="CHEBI:59789"/>
        <dbReference type="ChEBI" id="CHEBI:65314"/>
        <dbReference type="ChEBI" id="CHEBI:74486"/>
        <dbReference type="EC" id="2.1.1.177"/>
    </reaction>
</comment>
<dbReference type="Gene3D" id="3.40.1280.10">
    <property type="match status" value="1"/>
</dbReference>
<dbReference type="Pfam" id="PF02590">
    <property type="entry name" value="SPOUT_MTase"/>
    <property type="match status" value="1"/>
</dbReference>
<comment type="similarity">
    <text evidence="5 6">Belongs to the RNA methyltransferase RlmH family.</text>
</comment>
<dbReference type="GO" id="GO:0005737">
    <property type="term" value="C:cytoplasm"/>
    <property type="evidence" value="ECO:0007669"/>
    <property type="project" value="UniProtKB-SubCell"/>
</dbReference>
<gene>
    <name evidence="6 7" type="primary">rlmH</name>
    <name evidence="7" type="ORF">FE782_28280</name>
</gene>
<organism evidence="7 8">
    <name type="scientific">Paenibacillus antri</name>
    <dbReference type="NCBI Taxonomy" id="2582848"/>
    <lineage>
        <taxon>Bacteria</taxon>
        <taxon>Bacillati</taxon>
        <taxon>Bacillota</taxon>
        <taxon>Bacilli</taxon>
        <taxon>Bacillales</taxon>
        <taxon>Paenibacillaceae</taxon>
        <taxon>Paenibacillus</taxon>
    </lineage>
</organism>
<evidence type="ECO:0000256" key="6">
    <source>
        <dbReference type="HAMAP-Rule" id="MF_00658"/>
    </source>
</evidence>
<dbReference type="EC" id="2.1.1.177" evidence="6"/>
<keyword evidence="6" id="KW-0963">Cytoplasm</keyword>
<dbReference type="OrthoDB" id="9806643at2"/>
<name>A0A5R9FXX6_9BACL</name>
<comment type="function">
    <text evidence="6">Specifically methylates the pseudouridine at position 1915 (m3Psi1915) in 23S rRNA.</text>
</comment>
<dbReference type="NCBIfam" id="NF000985">
    <property type="entry name" value="PRK00103.1-3"/>
    <property type="match status" value="1"/>
</dbReference>